<dbReference type="InterPro" id="IPR046947">
    <property type="entry name" value="LytR-like"/>
</dbReference>
<organism evidence="5 6">
    <name type="scientific">Kineothrix sedimenti</name>
    <dbReference type="NCBI Taxonomy" id="3123317"/>
    <lineage>
        <taxon>Bacteria</taxon>
        <taxon>Bacillati</taxon>
        <taxon>Bacillota</taxon>
        <taxon>Clostridia</taxon>
        <taxon>Lachnospirales</taxon>
        <taxon>Lachnospiraceae</taxon>
        <taxon>Kineothrix</taxon>
    </lineage>
</organism>
<comment type="function">
    <text evidence="2">May play the central regulatory role in sporulation. It may be an element of the effector pathway responsible for the activation of sporulation genes in response to nutritional stress. Spo0A may act in concert with spo0H (a sigma factor) to control the expression of some genes that are critical to the sporulation process.</text>
</comment>
<dbReference type="PROSITE" id="PS50110">
    <property type="entry name" value="RESPONSE_REGULATORY"/>
    <property type="match status" value="1"/>
</dbReference>
<dbReference type="PANTHER" id="PTHR37299:SF1">
    <property type="entry name" value="STAGE 0 SPORULATION PROTEIN A HOMOLOG"/>
    <property type="match status" value="1"/>
</dbReference>
<evidence type="ECO:0000259" key="4">
    <source>
        <dbReference type="PROSITE" id="PS50110"/>
    </source>
</evidence>
<name>A0ABZ3F1S7_9FIRM</name>
<dbReference type="Proteomes" id="UP001451571">
    <property type="component" value="Chromosome"/>
</dbReference>
<evidence type="ECO:0000256" key="1">
    <source>
        <dbReference type="ARBA" id="ARBA00018672"/>
    </source>
</evidence>
<proteinExistence type="predicted"/>
<evidence type="ECO:0000256" key="2">
    <source>
        <dbReference type="ARBA" id="ARBA00024867"/>
    </source>
</evidence>
<dbReference type="Gene3D" id="3.40.50.2300">
    <property type="match status" value="1"/>
</dbReference>
<evidence type="ECO:0000256" key="3">
    <source>
        <dbReference type="PROSITE-ProRule" id="PRU00169"/>
    </source>
</evidence>
<dbReference type="InterPro" id="IPR011006">
    <property type="entry name" value="CheY-like_superfamily"/>
</dbReference>
<dbReference type="SUPFAM" id="SSF52172">
    <property type="entry name" value="CheY-like"/>
    <property type="match status" value="1"/>
</dbReference>
<dbReference type="RefSeq" id="WP_342759104.1">
    <property type="nucleotide sequence ID" value="NZ_CP146256.1"/>
</dbReference>
<dbReference type="SMART" id="SM00448">
    <property type="entry name" value="REC"/>
    <property type="match status" value="1"/>
</dbReference>
<dbReference type="InterPro" id="IPR007492">
    <property type="entry name" value="LytTR_DNA-bd_dom"/>
</dbReference>
<keyword evidence="6" id="KW-1185">Reference proteome</keyword>
<reference evidence="5 6" key="1">
    <citation type="submission" date="2024-02" db="EMBL/GenBank/DDBJ databases">
        <title>Bacterial strain from lacustrine sediment.</title>
        <authorList>
            <person name="Petit C."/>
            <person name="Fadhlaoui K."/>
        </authorList>
    </citation>
    <scope>NUCLEOTIDE SEQUENCE [LARGE SCALE GENOMIC DNA]</scope>
    <source>
        <strain evidence="5 6">IPX-CK</strain>
    </source>
</reference>
<dbReference type="Gene3D" id="2.40.50.1020">
    <property type="entry name" value="LytTr DNA-binding domain"/>
    <property type="match status" value="1"/>
</dbReference>
<dbReference type="InterPro" id="IPR001789">
    <property type="entry name" value="Sig_transdc_resp-reg_receiver"/>
</dbReference>
<keyword evidence="3" id="KW-0597">Phosphoprotein</keyword>
<feature type="domain" description="Response regulatory" evidence="4">
    <location>
        <begin position="3"/>
        <end position="121"/>
    </location>
</feature>
<feature type="modified residue" description="4-aspartylphosphate" evidence="3">
    <location>
        <position position="58"/>
    </location>
</feature>
<dbReference type="SMART" id="SM00850">
    <property type="entry name" value="LytTR"/>
    <property type="match status" value="1"/>
</dbReference>
<sequence>MYYVAICDDDKRFVQYVKRIILSSGLDESEVFFYEYYSGEELIEKCKTQDNIDLLILDMQMKKINGDETAKQFRIRFPMSILVFCSGSCQPTVKCFEAAPFRYLLKEYTDKRMQQEMKIIIREMKNKKTEPYIVGNRHYNTVKLKPEEILYIAIARRGSNIYACPNIKKYDFENNITCKERVDELYPILKDYGFAYAHNSYIVNLKYIRRKTTTELELVDGTILSIARSKEKELRVELARSMARKY</sequence>
<dbReference type="EMBL" id="CP146256">
    <property type="protein sequence ID" value="XAH75538.1"/>
    <property type="molecule type" value="Genomic_DNA"/>
</dbReference>
<dbReference type="Pfam" id="PF00072">
    <property type="entry name" value="Response_reg"/>
    <property type="match status" value="1"/>
</dbReference>
<gene>
    <name evidence="5" type="ORF">V6984_07200</name>
</gene>
<dbReference type="PANTHER" id="PTHR37299">
    <property type="entry name" value="TRANSCRIPTIONAL REGULATOR-RELATED"/>
    <property type="match status" value="1"/>
</dbReference>
<protein>
    <recommendedName>
        <fullName evidence="1">Stage 0 sporulation protein A homolog</fullName>
    </recommendedName>
</protein>
<accession>A0ABZ3F1S7</accession>
<evidence type="ECO:0000313" key="6">
    <source>
        <dbReference type="Proteomes" id="UP001451571"/>
    </source>
</evidence>
<evidence type="ECO:0000313" key="5">
    <source>
        <dbReference type="EMBL" id="XAH75538.1"/>
    </source>
</evidence>
<dbReference type="CDD" id="cd00156">
    <property type="entry name" value="REC"/>
    <property type="match status" value="1"/>
</dbReference>
<dbReference type="Pfam" id="PF04397">
    <property type="entry name" value="LytTR"/>
    <property type="match status" value="1"/>
</dbReference>